<dbReference type="FunFam" id="3.30.530.20:FF:000025">
    <property type="entry name" value="Phosphatidylinositol transfer protein beta"/>
    <property type="match status" value="1"/>
</dbReference>
<feature type="compositionally biased region" description="Polar residues" evidence="1">
    <location>
        <begin position="262"/>
        <end position="273"/>
    </location>
</feature>
<dbReference type="GO" id="GO:0008525">
    <property type="term" value="F:phosphatidylcholine transporter activity"/>
    <property type="evidence" value="ECO:0007669"/>
    <property type="project" value="TreeGrafter"/>
</dbReference>
<comment type="caution">
    <text evidence="3">The sequence shown here is derived from an EMBL/GenBank/DDBJ whole genome shotgun (WGS) entry which is preliminary data.</text>
</comment>
<dbReference type="InterPro" id="IPR055261">
    <property type="entry name" value="PI_transfer_N"/>
</dbReference>
<dbReference type="InterPro" id="IPR023393">
    <property type="entry name" value="START-like_dom_sf"/>
</dbReference>
<accession>A0A1W0WXD0</accession>
<gene>
    <name evidence="3" type="ORF">BV898_06117</name>
</gene>
<dbReference type="PANTHER" id="PTHR10658:SF11">
    <property type="entry name" value="VIBRATOR, ISOFORM B"/>
    <property type="match status" value="1"/>
</dbReference>
<sequence length="273" mass="31956">MIIKEYRILLPMTVEEYQVAQLYSVAQASKNETGGGEGVEILKNEHYDNYPLLEGQPTSGQYTHKVYYLESKVPAFVKAIAPKGSLEFHEKAWNAYPYCRTEFSNPDYMKDNFYLRLESLHIADGGNSPNVHKLSPEMLRKREVIYVDIANDHVERKEYKPEWDPQKFHSQKADRGPLIGNWAETATPLMCCYKLVTIEFKWFGLQNKVEAWAHKAERKLFLNFHRQVFCWMDQWYGLTMADIRRIEDETKRDLDEKRHNGAVQSQYATSGDE</sequence>
<dbReference type="GO" id="GO:0005737">
    <property type="term" value="C:cytoplasm"/>
    <property type="evidence" value="ECO:0007669"/>
    <property type="project" value="TreeGrafter"/>
</dbReference>
<feature type="region of interest" description="Disordered" evidence="1">
    <location>
        <begin position="254"/>
        <end position="273"/>
    </location>
</feature>
<feature type="domain" description="Phosphatidylinositol transfer protein N-terminal" evidence="2">
    <location>
        <begin position="1"/>
        <end position="251"/>
    </location>
</feature>
<evidence type="ECO:0000313" key="3">
    <source>
        <dbReference type="EMBL" id="OQV19847.1"/>
    </source>
</evidence>
<dbReference type="OrthoDB" id="18453at2759"/>
<protein>
    <submittedName>
        <fullName evidence="3">Phosphatidylinositol transfer protein alpha isoform</fullName>
    </submittedName>
</protein>
<evidence type="ECO:0000259" key="2">
    <source>
        <dbReference type="Pfam" id="PF02121"/>
    </source>
</evidence>
<evidence type="ECO:0000313" key="4">
    <source>
        <dbReference type="Proteomes" id="UP000192578"/>
    </source>
</evidence>
<dbReference type="GO" id="GO:0035091">
    <property type="term" value="F:phosphatidylinositol binding"/>
    <property type="evidence" value="ECO:0007669"/>
    <property type="project" value="TreeGrafter"/>
</dbReference>
<dbReference type="InterPro" id="IPR001666">
    <property type="entry name" value="PI_transfer"/>
</dbReference>
<dbReference type="GO" id="GO:0031210">
    <property type="term" value="F:phosphatidylcholine binding"/>
    <property type="evidence" value="ECO:0007669"/>
    <property type="project" value="TreeGrafter"/>
</dbReference>
<dbReference type="Proteomes" id="UP000192578">
    <property type="component" value="Unassembled WGS sequence"/>
</dbReference>
<dbReference type="PRINTS" id="PR00391">
    <property type="entry name" value="PITRANSFER"/>
</dbReference>
<proteinExistence type="predicted"/>
<dbReference type="PANTHER" id="PTHR10658">
    <property type="entry name" value="PHOSPHATIDYLINOSITOL TRANSFER PROTEIN"/>
    <property type="match status" value="1"/>
</dbReference>
<reference evidence="4" key="1">
    <citation type="submission" date="2017-01" db="EMBL/GenBank/DDBJ databases">
        <title>Comparative genomics of anhydrobiosis in the tardigrade Hypsibius dujardini.</title>
        <authorList>
            <person name="Yoshida Y."/>
            <person name="Koutsovoulos G."/>
            <person name="Laetsch D."/>
            <person name="Stevens L."/>
            <person name="Kumar S."/>
            <person name="Horikawa D."/>
            <person name="Ishino K."/>
            <person name="Komine S."/>
            <person name="Tomita M."/>
            <person name="Blaxter M."/>
            <person name="Arakawa K."/>
        </authorList>
    </citation>
    <scope>NUCLEOTIDE SEQUENCE [LARGE SCALE GENOMIC DNA]</scope>
    <source>
        <strain evidence="4">Z151</strain>
    </source>
</reference>
<dbReference type="GO" id="GO:0008526">
    <property type="term" value="F:phosphatidylinositol transfer activity"/>
    <property type="evidence" value="ECO:0007669"/>
    <property type="project" value="TreeGrafter"/>
</dbReference>
<dbReference type="Gene3D" id="3.30.530.20">
    <property type="match status" value="1"/>
</dbReference>
<evidence type="ECO:0000256" key="1">
    <source>
        <dbReference type="SAM" id="MobiDB-lite"/>
    </source>
</evidence>
<dbReference type="EMBL" id="MTYJ01000035">
    <property type="protein sequence ID" value="OQV19847.1"/>
    <property type="molecule type" value="Genomic_DNA"/>
</dbReference>
<name>A0A1W0WXD0_HYPEX</name>
<dbReference type="SUPFAM" id="SSF55961">
    <property type="entry name" value="Bet v1-like"/>
    <property type="match status" value="1"/>
</dbReference>
<dbReference type="AlphaFoldDB" id="A0A1W0WXD0"/>
<dbReference type="Pfam" id="PF02121">
    <property type="entry name" value="IP_trans"/>
    <property type="match status" value="1"/>
</dbReference>
<organism evidence="3 4">
    <name type="scientific">Hypsibius exemplaris</name>
    <name type="common">Freshwater tardigrade</name>
    <dbReference type="NCBI Taxonomy" id="2072580"/>
    <lineage>
        <taxon>Eukaryota</taxon>
        <taxon>Metazoa</taxon>
        <taxon>Ecdysozoa</taxon>
        <taxon>Tardigrada</taxon>
        <taxon>Eutardigrada</taxon>
        <taxon>Parachela</taxon>
        <taxon>Hypsibioidea</taxon>
        <taxon>Hypsibiidae</taxon>
        <taxon>Hypsibius</taxon>
    </lineage>
</organism>
<keyword evidence="4" id="KW-1185">Reference proteome</keyword>